<dbReference type="Pfam" id="PF01637">
    <property type="entry name" value="ATPase_2"/>
    <property type="match status" value="1"/>
</dbReference>
<dbReference type="SUPFAM" id="SSF52540">
    <property type="entry name" value="P-loop containing nucleoside triphosphate hydrolases"/>
    <property type="match status" value="1"/>
</dbReference>
<comment type="caution">
    <text evidence="3">The sequence shown here is derived from an EMBL/GenBank/DDBJ whole genome shotgun (WGS) entry which is preliminary data.</text>
</comment>
<organism evidence="3 4">
    <name type="scientific">Candidatus Altarchaeum hamiconexum</name>
    <dbReference type="NCBI Taxonomy" id="1803513"/>
    <lineage>
        <taxon>Archaea</taxon>
        <taxon>Candidatus Altarchaeota</taxon>
        <taxon>Candidatus Altiarchaeia</taxon>
        <taxon>Candidatus Altarchaeales</taxon>
        <taxon>Candidatus Altarchaeaceae</taxon>
        <taxon>Candidatus Altarchaeum</taxon>
    </lineage>
</organism>
<feature type="domain" description="ATPase" evidence="1">
    <location>
        <begin position="3"/>
        <end position="114"/>
    </location>
</feature>
<dbReference type="EMBL" id="JAACVF010000036">
    <property type="protein sequence ID" value="NCN64721.1"/>
    <property type="molecule type" value="Genomic_DNA"/>
</dbReference>
<dbReference type="AlphaFoldDB" id="A0A8J7YX70"/>
<sequence>MKNMESKGKHLVWIIDEIQMVDKIVDQFTIFSLFKLFIHLTKELHLCHVFILSSDILFIKKIYDIARLQGRADYILIDDFDEDTAGKFLKKYKFTGEEVKYVVDNFGGKPVYLMNRLMQKDLKGN</sequence>
<dbReference type="EMBL" id="JAACQH010000067">
    <property type="protein sequence ID" value="NCS91480.1"/>
    <property type="molecule type" value="Genomic_DNA"/>
</dbReference>
<dbReference type="PANTHER" id="PTHR34301:SF8">
    <property type="entry name" value="ATPASE DOMAIN-CONTAINING PROTEIN"/>
    <property type="match status" value="1"/>
</dbReference>
<evidence type="ECO:0000259" key="1">
    <source>
        <dbReference type="Pfam" id="PF01637"/>
    </source>
</evidence>
<dbReference type="InterPro" id="IPR027417">
    <property type="entry name" value="P-loop_NTPase"/>
</dbReference>
<protein>
    <recommendedName>
        <fullName evidence="1">ATPase domain-containing protein</fullName>
    </recommendedName>
</protein>
<accession>A0A8J7YX70</accession>
<dbReference type="GO" id="GO:0005524">
    <property type="term" value="F:ATP binding"/>
    <property type="evidence" value="ECO:0007669"/>
    <property type="project" value="InterPro"/>
</dbReference>
<dbReference type="Proteomes" id="UP000768163">
    <property type="component" value="Unassembled WGS sequence"/>
</dbReference>
<proteinExistence type="predicted"/>
<evidence type="ECO:0000313" key="2">
    <source>
        <dbReference type="EMBL" id="NCN64721.1"/>
    </source>
</evidence>
<evidence type="ECO:0000313" key="3">
    <source>
        <dbReference type="EMBL" id="NCS91480.1"/>
    </source>
</evidence>
<evidence type="ECO:0000313" key="4">
    <source>
        <dbReference type="Proteomes" id="UP000738826"/>
    </source>
</evidence>
<dbReference type="PANTHER" id="PTHR34301">
    <property type="entry name" value="DNA-BINDING PROTEIN-RELATED"/>
    <property type="match status" value="1"/>
</dbReference>
<reference evidence="3" key="1">
    <citation type="submission" date="2019-11" db="EMBL/GenBank/DDBJ databases">
        <title>Lipid analysis of CO2-rich subsurface aquifers suggests an autotrophy-based deep biosphere with lysolipids enriched in CPR bacteria.</title>
        <authorList>
            <person name="Probst A.J."/>
            <person name="Elling F.J."/>
            <person name="Castelle C.J."/>
            <person name="Zhu Q."/>
            <person name="Elvert M."/>
            <person name="Birarda G."/>
            <person name="Holman H.-Y."/>
            <person name="Lane K.R."/>
            <person name="Ladd B."/>
            <person name="Ryan M.C."/>
            <person name="Woyke T."/>
            <person name="Hinrichs K.-U."/>
            <person name="Banfield J.F."/>
        </authorList>
    </citation>
    <scope>NUCLEOTIDE SEQUENCE</scope>
    <source>
        <strain evidence="2">CG_2015-01_33_1645</strain>
        <strain evidence="3">CG_2015-04_33_537</strain>
    </source>
</reference>
<gene>
    <name evidence="3" type="ORF">GW779_03590</name>
    <name evidence="2" type="ORF">GW910_01410</name>
</gene>
<dbReference type="Proteomes" id="UP000738826">
    <property type="component" value="Unassembled WGS sequence"/>
</dbReference>
<dbReference type="InterPro" id="IPR011579">
    <property type="entry name" value="ATPase_dom"/>
</dbReference>
<name>A0A8J7YX70_9ARCH</name>